<sequence>MLRLLCAVAALMGTVGFSPTRTHLCVFIPISGRSKKDAALSLAALESWAREELQQAAGLPPAYSQPLLPATDESEAPRTPLEPYTLHVPGDLEVDYKRLPVRILKIWHFLGQFDHCDWIMKADSDTYVNLRAVADRLSCFDGREEHFLGVVHAIVPPRHLREMWAALYFGHGGSGYVVSRGLLPKVANCAPACLEDMLEMTRGDAMEDVIFALCLQRQLQIEVQSYGFLRPAATSSDVVEHFAAQEFVVNFHQARDELLDEERRPGEPLKRFQHWDAQPPALHGCLLVAHPVENETDLLKVHALVERDALAQHLRLNDPWFYGREEKAPVELLQGLRAGRARCALSPMVLAKQAEVRLSAPGDRAPKAFWSPDQLSSFYTCLVEAAGPPRRCDWHPVFEQYFGLSFWPVARTPEDCAEACCRSGDACSLFQFHEEEGCWLGRREESQAIESEKRWYGGVKI</sequence>
<evidence type="ECO:0000313" key="14">
    <source>
        <dbReference type="EMBL" id="CAK9057131.1"/>
    </source>
</evidence>
<dbReference type="InterPro" id="IPR003378">
    <property type="entry name" value="Fringe-like_glycosylTrfase"/>
</dbReference>
<reference evidence="14 15" key="1">
    <citation type="submission" date="2024-02" db="EMBL/GenBank/DDBJ databases">
        <authorList>
            <person name="Chen Y."/>
            <person name="Shah S."/>
            <person name="Dougan E. K."/>
            <person name="Thang M."/>
            <person name="Chan C."/>
        </authorList>
    </citation>
    <scope>NUCLEOTIDE SEQUENCE [LARGE SCALE GENOMIC DNA]</scope>
</reference>
<dbReference type="Pfam" id="PF02434">
    <property type="entry name" value="Fringe"/>
    <property type="match status" value="1"/>
</dbReference>
<keyword evidence="5" id="KW-0328">Glycosyltransferase</keyword>
<comment type="similarity">
    <text evidence="3">Belongs to the glycosyltransferase 31 family. Beta3-Gal-T subfamily.</text>
</comment>
<evidence type="ECO:0000256" key="10">
    <source>
        <dbReference type="ARBA" id="ARBA00022989"/>
    </source>
</evidence>
<keyword evidence="9" id="KW-0735">Signal-anchor</keyword>
<dbReference type="InterPro" id="IPR026050">
    <property type="entry name" value="C1GALT1/C1GALT1_chp1"/>
</dbReference>
<evidence type="ECO:0000259" key="13">
    <source>
        <dbReference type="Pfam" id="PF02434"/>
    </source>
</evidence>
<accession>A0ABP0N0E4</accession>
<evidence type="ECO:0000256" key="4">
    <source>
        <dbReference type="ARBA" id="ARBA00012557"/>
    </source>
</evidence>
<evidence type="ECO:0000256" key="12">
    <source>
        <dbReference type="SAM" id="SignalP"/>
    </source>
</evidence>
<evidence type="ECO:0000256" key="8">
    <source>
        <dbReference type="ARBA" id="ARBA00022741"/>
    </source>
</evidence>
<evidence type="ECO:0000256" key="7">
    <source>
        <dbReference type="ARBA" id="ARBA00022692"/>
    </source>
</evidence>
<keyword evidence="6" id="KW-0808">Transferase</keyword>
<comment type="subcellular location">
    <subcellularLocation>
        <location evidence="1">Membrane</location>
        <topology evidence="1">Single-pass type II membrane protein</topology>
    </subcellularLocation>
</comment>
<evidence type="ECO:0000256" key="2">
    <source>
        <dbReference type="ARBA" id="ARBA00004922"/>
    </source>
</evidence>
<gene>
    <name evidence="14" type="ORF">CCMP2556_LOCUS28229</name>
</gene>
<evidence type="ECO:0000256" key="5">
    <source>
        <dbReference type="ARBA" id="ARBA00022676"/>
    </source>
</evidence>
<proteinExistence type="inferred from homology"/>
<feature type="signal peptide" evidence="12">
    <location>
        <begin position="1"/>
        <end position="16"/>
    </location>
</feature>
<protein>
    <recommendedName>
        <fullName evidence="4">N-acetylgalactosaminide beta-1,3-galactosyltransferase</fullName>
        <ecNumber evidence="4">2.4.1.122</ecNumber>
    </recommendedName>
</protein>
<dbReference type="PANTHER" id="PTHR23033">
    <property type="entry name" value="BETA1,3-GALACTOSYLTRANSFERASE"/>
    <property type="match status" value="1"/>
</dbReference>
<feature type="domain" description="Fringe-like glycosyltransferase" evidence="13">
    <location>
        <begin position="117"/>
        <end position="234"/>
    </location>
</feature>
<keyword evidence="7" id="KW-0812">Transmembrane</keyword>
<feature type="chain" id="PRO_5046101014" description="N-acetylgalactosaminide beta-1,3-galactosyltransferase" evidence="12">
    <location>
        <begin position="17"/>
        <end position="461"/>
    </location>
</feature>
<keyword evidence="12" id="KW-0732">Signal</keyword>
<comment type="pathway">
    <text evidence="2">Protein modification; protein glycosylation.</text>
</comment>
<dbReference type="EMBL" id="CAXAMN010021112">
    <property type="protein sequence ID" value="CAK9057131.1"/>
    <property type="molecule type" value="Genomic_DNA"/>
</dbReference>
<keyword evidence="11" id="KW-0472">Membrane</keyword>
<name>A0ABP0N0E4_9DINO</name>
<evidence type="ECO:0000256" key="11">
    <source>
        <dbReference type="ARBA" id="ARBA00023136"/>
    </source>
</evidence>
<keyword evidence="10" id="KW-1133">Transmembrane helix</keyword>
<evidence type="ECO:0000256" key="1">
    <source>
        <dbReference type="ARBA" id="ARBA00004606"/>
    </source>
</evidence>
<comment type="caution">
    <text evidence="14">The sequence shown here is derived from an EMBL/GenBank/DDBJ whole genome shotgun (WGS) entry which is preliminary data.</text>
</comment>
<keyword evidence="8" id="KW-0547">Nucleotide-binding</keyword>
<dbReference type="PANTHER" id="PTHR23033:SF50">
    <property type="entry name" value="HEXOSYLTRANSFERASE"/>
    <property type="match status" value="1"/>
</dbReference>
<evidence type="ECO:0000313" key="15">
    <source>
        <dbReference type="Proteomes" id="UP001642484"/>
    </source>
</evidence>
<evidence type="ECO:0000256" key="6">
    <source>
        <dbReference type="ARBA" id="ARBA00022679"/>
    </source>
</evidence>
<dbReference type="Gene3D" id="3.90.550.50">
    <property type="match status" value="1"/>
</dbReference>
<dbReference type="EC" id="2.4.1.122" evidence="4"/>
<evidence type="ECO:0000256" key="9">
    <source>
        <dbReference type="ARBA" id="ARBA00022968"/>
    </source>
</evidence>
<keyword evidence="15" id="KW-1185">Reference proteome</keyword>
<dbReference type="Proteomes" id="UP001642484">
    <property type="component" value="Unassembled WGS sequence"/>
</dbReference>
<organism evidence="14 15">
    <name type="scientific">Durusdinium trenchii</name>
    <dbReference type="NCBI Taxonomy" id="1381693"/>
    <lineage>
        <taxon>Eukaryota</taxon>
        <taxon>Sar</taxon>
        <taxon>Alveolata</taxon>
        <taxon>Dinophyceae</taxon>
        <taxon>Suessiales</taxon>
        <taxon>Symbiodiniaceae</taxon>
        <taxon>Durusdinium</taxon>
    </lineage>
</organism>
<evidence type="ECO:0000256" key="3">
    <source>
        <dbReference type="ARBA" id="ARBA00006462"/>
    </source>
</evidence>